<keyword evidence="2" id="KW-0812">Transmembrane</keyword>
<keyword evidence="2" id="KW-0472">Membrane</keyword>
<reference evidence="3" key="1">
    <citation type="submission" date="2021-01" db="EMBL/GenBank/DDBJ databases">
        <authorList>
            <consortium name="Genoscope - CEA"/>
            <person name="William W."/>
        </authorList>
    </citation>
    <scope>NUCLEOTIDE SEQUENCE</scope>
</reference>
<dbReference type="OMA" id="YIVISKF"/>
<evidence type="ECO:0000256" key="2">
    <source>
        <dbReference type="SAM" id="Phobius"/>
    </source>
</evidence>
<organism evidence="3 4">
    <name type="scientific">Paramecium primaurelia</name>
    <dbReference type="NCBI Taxonomy" id="5886"/>
    <lineage>
        <taxon>Eukaryota</taxon>
        <taxon>Sar</taxon>
        <taxon>Alveolata</taxon>
        <taxon>Ciliophora</taxon>
        <taxon>Intramacronucleata</taxon>
        <taxon>Oligohymenophorea</taxon>
        <taxon>Peniculida</taxon>
        <taxon>Parameciidae</taxon>
        <taxon>Paramecium</taxon>
    </lineage>
</organism>
<feature type="transmembrane region" description="Helical" evidence="2">
    <location>
        <begin position="305"/>
        <end position="323"/>
    </location>
</feature>
<protein>
    <recommendedName>
        <fullName evidence="5">Transmembrane protein</fullName>
    </recommendedName>
</protein>
<accession>A0A8S1P6B4</accession>
<keyword evidence="4" id="KW-1185">Reference proteome</keyword>
<feature type="transmembrane region" description="Helical" evidence="2">
    <location>
        <begin position="27"/>
        <end position="45"/>
    </location>
</feature>
<name>A0A8S1P6B4_PARPR</name>
<feature type="transmembrane region" description="Helical" evidence="2">
    <location>
        <begin position="87"/>
        <end position="110"/>
    </location>
</feature>
<feature type="region of interest" description="Disordered" evidence="1">
    <location>
        <begin position="1093"/>
        <end position="1129"/>
    </location>
</feature>
<dbReference type="Proteomes" id="UP000688137">
    <property type="component" value="Unassembled WGS sequence"/>
</dbReference>
<sequence>MVIKKVFEDFYRENFLMIRDSFYRNQYFSFGLILFQTFQIQGIFLSENNFEPQKDEKKRGIMDAIIWILKASKIYPIFQSETNLSQIYFIDVCFLIILIVISLINLILVFKNNSQQKQSNQKINGLFSLKFSDFPIKVYKFYQYVQLQTKQYFHVNFIKYITNTISFFLQTYKYVFHWITIYCSLNIFYSYIADDQQANQNWIYTQGIIASIFVFLFFLFLDIFIMFHCFDYKFKNKDYLGKKETGLELLQNIYIYACIIIIIFTKQQYPNLQLLLGLFCNLFLLLLSTLQILFRRQQINTFQSFILGQFIFIYIAEICYINNLFPIDFINLLVFISSPIIIGVQLIIRREQLKYHFAVNLKDSKNLEQKLRIMYDLIKMTYYKDWRTFKKPIIRTHISLQLHSVAANHLRNCSGYQIDESQSLQYNFTRQCFCKQYFQYSEQKSITFWKRDLDHEAEKKYFAFTNEKQFKQFLFDLIRYYFERFLQNKSIMENNEQFSYIYFLFQIQKKPTKAFYEAMNLKFKVKKLNQKRAMIIEQLIQDAKHNFNQMIEKKDLKNQKYNFKQVFDFDQNLDTSKQNFQIILTNYKKWYYQLLNQQLQLQSIIKKGTELQLQIQVLEKQLSQLYQLNPVSTELDTIIYLFYKYLNFNIKRPKTTKRNSPYANQFVQSINQQVFQRDSCIIYISLMNQRGSIQNYTKSFKTIILGNDSDIKYQNIKHFMPDSIAQHHDMYLDNFIEFGRMNIVMAEQRFLILKNKESFIIPVYAKVRLENYSNSDFGSSALITQINQQNYYIVISKFGMLEEISQNFYEDIIKKTFNCPPTQLKNLNFLRMMPCLLRDLQKLEQTQKNNTEIDFEFLQQSKDKINYDIMKEGHILIPRQFNLTEYIQLLKTSVIGDAQTYFIQEQQKCHLYYQNVQHYYIFYVKYKIRLMKTINSLHIILDIQNLKMIKSEQQQKVLKLVQNLCNIDGQPITKQQQTPKINYFNQDSEYKENLYKDNFDLFRKSQSSEFLEKKYCDIDQNLMIEDDVMITQKQRNIEDYNPFSKREQISLTLDSKSKDNQQLLQMEFENSKQYQRQNSFQLVSKNHIEDMDISNKNSKDSIDSSSDHKSNNQIAIHQNDGGSSIGSSQQQSDYLSKRRMIKDVLYSDHQFQNNTTKQSILILGLLLLIIVYVLNLVFIIITQDKLILIETNKHVSKNIECSFNLFILSNQYKQILNQNEIDVSWYNQIQNISINNYQQYLQVILNEQNSIVEQSSFNQQQNIIFKQNKQTLLLDQLFIYKLIGQQMVDYIKNDEINNNNNNNNIEFIIDNYLIIINEMLSKFNTSITYNINEQIDFIYTEHQLTIILSEVTLSLLVIILLPVFLVINKQKNTILQFFTTFPQSELQQQFDVYQILLDKLEESKFAQQETNQYDIESVHIKKFAKTIKGLKDSNHKKQQHGKLKTIIGSNATPLIIFSIFLVLLLFSIVSAYFITSYMIKFQFLNEFQSYFQQNTIYSTLQNEILKENSIQNIIINHLINQKTIDINDSTILQLIQYQQENQNIALIYYSQELTDILNNDETQIFEILSNNFCAIFDSLLIQHLSNQQFLEYFSYEICESFGNQQSGVSVTLANFINQMNQFYETLSIFQQSNLDPQNLNQEVLLLYNKELQEIFIYLTFVLQVISDYEDYQLKNSIDSHFVTQIIIFVVGATFVSVFTFITEKCFKNLISNQINQSKLLLTLIPFEVLQTNAYVMTYVLQESKKIYL</sequence>
<feature type="transmembrane region" description="Helical" evidence="2">
    <location>
        <begin position="1681"/>
        <end position="1701"/>
    </location>
</feature>
<evidence type="ECO:0000313" key="4">
    <source>
        <dbReference type="Proteomes" id="UP000688137"/>
    </source>
</evidence>
<evidence type="ECO:0000313" key="3">
    <source>
        <dbReference type="EMBL" id="CAD8098384.1"/>
    </source>
</evidence>
<evidence type="ECO:0008006" key="5">
    <source>
        <dbReference type="Google" id="ProtNLM"/>
    </source>
</evidence>
<dbReference type="InterPro" id="IPR052994">
    <property type="entry name" value="Tiny_macrocysts_regulators"/>
</dbReference>
<dbReference type="PANTHER" id="PTHR31600:SF2">
    <property type="entry name" value="GAMETE ENRICHED GENE 10 PROTEIN-RELATED"/>
    <property type="match status" value="1"/>
</dbReference>
<feature type="transmembrane region" description="Helical" evidence="2">
    <location>
        <begin position="174"/>
        <end position="192"/>
    </location>
</feature>
<keyword evidence="2" id="KW-1133">Transmembrane helix</keyword>
<feature type="transmembrane region" description="Helical" evidence="2">
    <location>
        <begin position="329"/>
        <end position="348"/>
    </location>
</feature>
<feature type="transmembrane region" description="Helical" evidence="2">
    <location>
        <begin position="272"/>
        <end position="293"/>
    </location>
</feature>
<comment type="caution">
    <text evidence="3">The sequence shown here is derived from an EMBL/GenBank/DDBJ whole genome shotgun (WGS) entry which is preliminary data.</text>
</comment>
<feature type="transmembrane region" description="Helical" evidence="2">
    <location>
        <begin position="1344"/>
        <end position="1367"/>
    </location>
</feature>
<evidence type="ECO:0000256" key="1">
    <source>
        <dbReference type="SAM" id="MobiDB-lite"/>
    </source>
</evidence>
<feature type="transmembrane region" description="Helical" evidence="2">
    <location>
        <begin position="249"/>
        <end position="266"/>
    </location>
</feature>
<feature type="transmembrane region" description="Helical" evidence="2">
    <location>
        <begin position="1160"/>
        <end position="1181"/>
    </location>
</feature>
<feature type="transmembrane region" description="Helical" evidence="2">
    <location>
        <begin position="204"/>
        <end position="228"/>
    </location>
</feature>
<dbReference type="EMBL" id="CAJJDM010000110">
    <property type="protein sequence ID" value="CAD8098384.1"/>
    <property type="molecule type" value="Genomic_DNA"/>
</dbReference>
<feature type="transmembrane region" description="Helical" evidence="2">
    <location>
        <begin position="1454"/>
        <end position="1479"/>
    </location>
</feature>
<proteinExistence type="predicted"/>
<dbReference type="PANTHER" id="PTHR31600">
    <property type="entry name" value="TINY MACROCYSTS PROTEIN B-RELATED"/>
    <property type="match status" value="1"/>
</dbReference>
<gene>
    <name evidence="3" type="ORF">PPRIM_AZ9-3.1.T1070014</name>
</gene>
<feature type="compositionally biased region" description="Basic and acidic residues" evidence="1">
    <location>
        <begin position="1097"/>
        <end position="1110"/>
    </location>
</feature>